<evidence type="ECO:0000256" key="1">
    <source>
        <dbReference type="SAM" id="SignalP"/>
    </source>
</evidence>
<keyword evidence="4" id="KW-1185">Reference proteome</keyword>
<reference evidence="3 4" key="1">
    <citation type="submission" date="2016-10" db="EMBL/GenBank/DDBJ databases">
        <authorList>
            <person name="de Groot N.N."/>
        </authorList>
    </citation>
    <scope>NUCLEOTIDE SEQUENCE [LARGE SCALE GENOMIC DNA]</scope>
    <source>
        <strain evidence="3 4">DSM 1801</strain>
    </source>
</reference>
<dbReference type="Pfam" id="PF07486">
    <property type="entry name" value="Hydrolase_2"/>
    <property type="match status" value="1"/>
</dbReference>
<sequence length="233" mass="26010">MKFKKMFSIVLMALLCFNFFNIKVFADSVERENIAYENNASEAYTLKAGGTKIQKENKLTKEAAGIVQEVLCRSIAAKANTKEISKTDIKTVSVMSSNKTQAKTYKESDLRLLSAIIYCEAQGETYAGKVAVGIVVMNRKASSQFPNTINGVIYQKNQFQPTRNGALKKALRKYDEGKFKSGAGKQCVKAAKETLDGTKTVTYKSQKINLKGYHFFSCYLKGCRIKIGNHQFK</sequence>
<keyword evidence="1" id="KW-0732">Signal</keyword>
<gene>
    <name evidence="3" type="ORF">SAMN04487772_11297</name>
</gene>
<dbReference type="InterPro" id="IPR042047">
    <property type="entry name" value="SleB_dom1"/>
</dbReference>
<name>A0A1I0D362_9FIRM</name>
<feature type="signal peptide" evidence="1">
    <location>
        <begin position="1"/>
        <end position="26"/>
    </location>
</feature>
<dbReference type="GO" id="GO:0016787">
    <property type="term" value="F:hydrolase activity"/>
    <property type="evidence" value="ECO:0007669"/>
    <property type="project" value="UniProtKB-KW"/>
</dbReference>
<feature type="chain" id="PRO_5011726778" evidence="1">
    <location>
        <begin position="27"/>
        <end position="233"/>
    </location>
</feature>
<dbReference type="InterPro" id="IPR011105">
    <property type="entry name" value="Cell_wall_hydrolase_SleB"/>
</dbReference>
<dbReference type="Gene3D" id="1.10.10.2520">
    <property type="entry name" value="Cell wall hydrolase SleB, domain 1"/>
    <property type="match status" value="1"/>
</dbReference>
<accession>A0A1I0D362</accession>
<protein>
    <submittedName>
        <fullName evidence="3">Cell Wall Hydrolase</fullName>
    </submittedName>
</protein>
<evidence type="ECO:0000313" key="4">
    <source>
        <dbReference type="Proteomes" id="UP000199800"/>
    </source>
</evidence>
<feature type="domain" description="Cell wall hydrolase SleB" evidence="2">
    <location>
        <begin position="123"/>
        <end position="201"/>
    </location>
</feature>
<dbReference type="Proteomes" id="UP000199800">
    <property type="component" value="Unassembled WGS sequence"/>
</dbReference>
<dbReference type="AlphaFoldDB" id="A0A1I0D362"/>
<proteinExistence type="predicted"/>
<dbReference type="RefSeq" id="WP_092477976.1">
    <property type="nucleotide sequence ID" value="NZ_FOHN01000012.1"/>
</dbReference>
<keyword evidence="3" id="KW-0378">Hydrolase</keyword>
<evidence type="ECO:0000259" key="2">
    <source>
        <dbReference type="Pfam" id="PF07486"/>
    </source>
</evidence>
<organism evidence="3 4">
    <name type="scientific">[Clostridium] polysaccharolyticum</name>
    <dbReference type="NCBI Taxonomy" id="29364"/>
    <lineage>
        <taxon>Bacteria</taxon>
        <taxon>Bacillati</taxon>
        <taxon>Bacillota</taxon>
        <taxon>Clostridia</taxon>
        <taxon>Lachnospirales</taxon>
        <taxon>Lachnospiraceae</taxon>
    </lineage>
</organism>
<evidence type="ECO:0000313" key="3">
    <source>
        <dbReference type="EMBL" id="SET26530.1"/>
    </source>
</evidence>
<dbReference type="STRING" id="29364.SAMN04487772_11297"/>
<dbReference type="OrthoDB" id="9785345at2"/>
<dbReference type="EMBL" id="FOHN01000012">
    <property type="protein sequence ID" value="SET26530.1"/>
    <property type="molecule type" value="Genomic_DNA"/>
</dbReference>